<accession>A0A4Y2EZU1</accession>
<keyword evidence="3" id="KW-1185">Reference proteome</keyword>
<reference evidence="2 3" key="1">
    <citation type="journal article" date="2019" name="Sci. Rep.">
        <title>Orb-weaving spider Araneus ventricosus genome elucidates the spidroin gene catalogue.</title>
        <authorList>
            <person name="Kono N."/>
            <person name="Nakamura H."/>
            <person name="Ohtoshi R."/>
            <person name="Moran D.A.P."/>
            <person name="Shinohara A."/>
            <person name="Yoshida Y."/>
            <person name="Fujiwara M."/>
            <person name="Mori M."/>
            <person name="Tomita M."/>
            <person name="Arakawa K."/>
        </authorList>
    </citation>
    <scope>NUCLEOTIDE SEQUENCE [LARGE SCALE GENOMIC DNA]</scope>
</reference>
<name>A0A4Y2EZU1_ARAVE</name>
<evidence type="ECO:0000313" key="2">
    <source>
        <dbReference type="EMBL" id="GBM34341.1"/>
    </source>
</evidence>
<dbReference type="EMBL" id="BGPR01171982">
    <property type="protein sequence ID" value="GBM34060.1"/>
    <property type="molecule type" value="Genomic_DNA"/>
</dbReference>
<evidence type="ECO:0000313" key="3">
    <source>
        <dbReference type="Proteomes" id="UP000499080"/>
    </source>
</evidence>
<dbReference type="EMBL" id="BGPR01172065">
    <property type="protein sequence ID" value="GBM34341.1"/>
    <property type="molecule type" value="Genomic_DNA"/>
</dbReference>
<organism evidence="2 3">
    <name type="scientific">Araneus ventricosus</name>
    <name type="common">Orbweaver spider</name>
    <name type="synonym">Epeira ventricosa</name>
    <dbReference type="NCBI Taxonomy" id="182803"/>
    <lineage>
        <taxon>Eukaryota</taxon>
        <taxon>Metazoa</taxon>
        <taxon>Ecdysozoa</taxon>
        <taxon>Arthropoda</taxon>
        <taxon>Chelicerata</taxon>
        <taxon>Arachnida</taxon>
        <taxon>Araneae</taxon>
        <taxon>Araneomorphae</taxon>
        <taxon>Entelegynae</taxon>
        <taxon>Araneoidea</taxon>
        <taxon>Araneidae</taxon>
        <taxon>Araneus</taxon>
    </lineage>
</organism>
<comment type="caution">
    <text evidence="2">The sequence shown here is derived from an EMBL/GenBank/DDBJ whole genome shotgun (WGS) entry which is preliminary data.</text>
</comment>
<protein>
    <submittedName>
        <fullName evidence="2">Uncharacterized protein</fullName>
    </submittedName>
</protein>
<evidence type="ECO:0000313" key="1">
    <source>
        <dbReference type="EMBL" id="GBM34060.1"/>
    </source>
</evidence>
<dbReference type="Proteomes" id="UP000499080">
    <property type="component" value="Unassembled WGS sequence"/>
</dbReference>
<dbReference type="AlphaFoldDB" id="A0A4Y2EZU1"/>
<gene>
    <name evidence="1" type="ORF">AVEN_205712_1</name>
    <name evidence="2" type="ORF">AVEN_77696_1</name>
</gene>
<feature type="non-terminal residue" evidence="2">
    <location>
        <position position="1"/>
    </location>
</feature>
<sequence>NYASIVLDGGESSTVLLKRRISPSKDNFCVRIVFRKGPLKAGEPDRSHLKADFNPTGYLPVDMDLSMTSPVYVPFNLDLKWKADTKVSWCFNSIDTGMYQTSLQAKDGGSPKRLNITA</sequence>
<proteinExistence type="predicted"/>